<feature type="repeat" description="TPR" evidence="3">
    <location>
        <begin position="469"/>
        <end position="502"/>
    </location>
</feature>
<dbReference type="PROSITE" id="PS51257">
    <property type="entry name" value="PROKAR_LIPOPROTEIN"/>
    <property type="match status" value="1"/>
</dbReference>
<name>A0ABN6F619_9BACT</name>
<feature type="chain" id="PRO_5045353731" description="Tetratricopeptide repeat protein" evidence="4">
    <location>
        <begin position="22"/>
        <end position="757"/>
    </location>
</feature>
<feature type="repeat" description="TPR" evidence="3">
    <location>
        <begin position="677"/>
        <end position="710"/>
    </location>
</feature>
<evidence type="ECO:0000313" key="6">
    <source>
        <dbReference type="Proteomes" id="UP001320148"/>
    </source>
</evidence>
<evidence type="ECO:0000256" key="3">
    <source>
        <dbReference type="PROSITE-ProRule" id="PRU00339"/>
    </source>
</evidence>
<feature type="repeat" description="TPR" evidence="3">
    <location>
        <begin position="540"/>
        <end position="573"/>
    </location>
</feature>
<evidence type="ECO:0008006" key="7">
    <source>
        <dbReference type="Google" id="ProtNLM"/>
    </source>
</evidence>
<feature type="repeat" description="TPR" evidence="3">
    <location>
        <begin position="61"/>
        <end position="94"/>
    </location>
</feature>
<keyword evidence="1" id="KW-0677">Repeat</keyword>
<feature type="repeat" description="TPR" evidence="3">
    <location>
        <begin position="711"/>
        <end position="744"/>
    </location>
</feature>
<evidence type="ECO:0000256" key="4">
    <source>
        <dbReference type="SAM" id="SignalP"/>
    </source>
</evidence>
<feature type="repeat" description="TPR" evidence="3">
    <location>
        <begin position="367"/>
        <end position="400"/>
    </location>
</feature>
<dbReference type="Pfam" id="PF13432">
    <property type="entry name" value="TPR_16"/>
    <property type="match status" value="1"/>
</dbReference>
<organism evidence="5 6">
    <name type="scientific">Desulfoluna limicola</name>
    <dbReference type="NCBI Taxonomy" id="2810562"/>
    <lineage>
        <taxon>Bacteria</taxon>
        <taxon>Pseudomonadati</taxon>
        <taxon>Thermodesulfobacteriota</taxon>
        <taxon>Desulfobacteria</taxon>
        <taxon>Desulfobacterales</taxon>
        <taxon>Desulfolunaceae</taxon>
        <taxon>Desulfoluna</taxon>
    </lineage>
</organism>
<dbReference type="EMBL" id="AP024488">
    <property type="protein sequence ID" value="BCS97081.1"/>
    <property type="molecule type" value="Genomic_DNA"/>
</dbReference>
<feature type="repeat" description="TPR" evidence="3">
    <location>
        <begin position="27"/>
        <end position="60"/>
    </location>
</feature>
<dbReference type="Gene3D" id="1.25.40.10">
    <property type="entry name" value="Tetratricopeptide repeat domain"/>
    <property type="match status" value="4"/>
</dbReference>
<dbReference type="InterPro" id="IPR019734">
    <property type="entry name" value="TPR_rpt"/>
</dbReference>
<feature type="repeat" description="TPR" evidence="3">
    <location>
        <begin position="265"/>
        <end position="298"/>
    </location>
</feature>
<gene>
    <name evidence="5" type="ORF">DSLASN_27130</name>
</gene>
<dbReference type="PANTHER" id="PTHR45586">
    <property type="entry name" value="TPR REPEAT-CONTAINING PROTEIN PA4667"/>
    <property type="match status" value="1"/>
</dbReference>
<keyword evidence="2 3" id="KW-0802">TPR repeat</keyword>
<accession>A0ABN6F619</accession>
<keyword evidence="6" id="KW-1185">Reference proteome</keyword>
<protein>
    <recommendedName>
        <fullName evidence="7">Tetratricopeptide repeat protein</fullName>
    </recommendedName>
</protein>
<reference evidence="5 6" key="1">
    <citation type="submission" date="2021-02" db="EMBL/GenBank/DDBJ databases">
        <title>Complete genome of Desulfoluna sp. strain ASN36.</title>
        <authorList>
            <person name="Takahashi A."/>
            <person name="Kojima H."/>
            <person name="Fukui M."/>
        </authorList>
    </citation>
    <scope>NUCLEOTIDE SEQUENCE [LARGE SCALE GENOMIC DNA]</scope>
    <source>
        <strain evidence="5 6">ASN36</strain>
    </source>
</reference>
<dbReference type="InterPro" id="IPR051012">
    <property type="entry name" value="CellSynth/LPSAsmb/PSIAsmb"/>
</dbReference>
<feature type="repeat" description="TPR" evidence="3">
    <location>
        <begin position="95"/>
        <end position="128"/>
    </location>
</feature>
<evidence type="ECO:0000313" key="5">
    <source>
        <dbReference type="EMBL" id="BCS97081.1"/>
    </source>
</evidence>
<evidence type="ECO:0000256" key="2">
    <source>
        <dbReference type="ARBA" id="ARBA00022803"/>
    </source>
</evidence>
<dbReference type="RefSeq" id="WP_340709243.1">
    <property type="nucleotide sequence ID" value="NZ_AP024488.1"/>
</dbReference>
<dbReference type="InterPro" id="IPR011990">
    <property type="entry name" value="TPR-like_helical_dom_sf"/>
</dbReference>
<dbReference type="Pfam" id="PF14559">
    <property type="entry name" value="TPR_19"/>
    <property type="match status" value="6"/>
</dbReference>
<dbReference type="PROSITE" id="PS50293">
    <property type="entry name" value="TPR_REGION"/>
    <property type="match status" value="1"/>
</dbReference>
<dbReference type="SUPFAM" id="SSF48452">
    <property type="entry name" value="TPR-like"/>
    <property type="match status" value="3"/>
</dbReference>
<evidence type="ECO:0000256" key="1">
    <source>
        <dbReference type="ARBA" id="ARBA00022737"/>
    </source>
</evidence>
<dbReference type="SMART" id="SM00028">
    <property type="entry name" value="TPR"/>
    <property type="match status" value="15"/>
</dbReference>
<feature type="repeat" description="TPR" evidence="3">
    <location>
        <begin position="435"/>
        <end position="468"/>
    </location>
</feature>
<proteinExistence type="predicted"/>
<dbReference type="PANTHER" id="PTHR45586:SF1">
    <property type="entry name" value="LIPOPOLYSACCHARIDE ASSEMBLY PROTEIN B"/>
    <property type="match status" value="1"/>
</dbReference>
<sequence>MVFKRLGLIVCAIAVVFSSCASDEEKRDAHFKKGSSYVVEGNLKAALLEYKNCVQLDPNYSQAWFEIGQISMKQGAPKEAFRAYMNVVEKQPNHNEAHFNLSKLYLLAKQSDEAKNHIQTALANDPDNIEYLLVSAALLAVTGAEDNSLEVYGHVLNIQPDEVRAFRGIAQVRMKQGDYSGAEAALREGLLVVPESVRVRLDLVNFYNSAQQYEQAEQELRILVGKHRENLGLLLVLGDFLMAREKITAATEAYLDASNADKTSVAPILKLAELYEKTGERDNAKGMFNKALEMNPDDQGIQVALAQFYLKHDELAKSREMVTVVLDKDPGFLPALTLRGALELKDNELDSAVKTLTLVVSDDPKNTKAYYLRGIAYMALGSDDLGRKDVLRALELDPSHLQAQIALSDFYYRAHEYTLAKDTLNKILEKRTDIYKVSLLMGHIHAATGDLDEALEAYGALMTQAPENPLAFYHSGMIYLRKGQYDAAQENLAKARKLNPRMMDAFTGMVRCYVLQHEPRKALALCDEQLAAVDTPADVSRVYGVMGRLYVTTGDLDNAEEAYREAIATNPDVTRPYYGLAEVYQRRGEMDRVLAQFQLAAEKNKHDPLPHVIMGIMNESKGDVESSKVCYRNALAIRKDNVAAANNLAYILAEQNHEIDEALELAREAKSNASDDPSIMDTLGLVYYRKGLYDSAISEFKDSLEKLPENPVVNYHLGLALHASGNIEKARASLVKALQLNPDFKGADEARGILAQN</sequence>
<dbReference type="Proteomes" id="UP001320148">
    <property type="component" value="Chromosome"/>
</dbReference>
<dbReference type="PROSITE" id="PS50005">
    <property type="entry name" value="TPR"/>
    <property type="match status" value="10"/>
</dbReference>
<keyword evidence="4" id="KW-0732">Signal</keyword>
<feature type="signal peptide" evidence="4">
    <location>
        <begin position="1"/>
        <end position="21"/>
    </location>
</feature>